<dbReference type="InterPro" id="IPR020613">
    <property type="entry name" value="Thiolase_CS"/>
</dbReference>
<feature type="active site" description="Proton acceptor" evidence="7">
    <location>
        <position position="365"/>
    </location>
</feature>
<feature type="active site" description="Acyl-thioester intermediate" evidence="7">
    <location>
        <position position="106"/>
    </location>
</feature>
<name>A0AAP4C8I6_9MICC</name>
<dbReference type="SUPFAM" id="SSF53901">
    <property type="entry name" value="Thiolase-like"/>
    <property type="match status" value="2"/>
</dbReference>
<evidence type="ECO:0000256" key="8">
    <source>
        <dbReference type="RuleBase" id="RU003557"/>
    </source>
</evidence>
<evidence type="ECO:0000259" key="9">
    <source>
        <dbReference type="Pfam" id="PF00108"/>
    </source>
</evidence>
<dbReference type="Pfam" id="PF00108">
    <property type="entry name" value="Thiolase_N"/>
    <property type="match status" value="1"/>
</dbReference>
<evidence type="ECO:0000259" key="10">
    <source>
        <dbReference type="Pfam" id="PF02803"/>
    </source>
</evidence>
<dbReference type="InterPro" id="IPR020610">
    <property type="entry name" value="Thiolase_AS"/>
</dbReference>
<dbReference type="InterPro" id="IPR020615">
    <property type="entry name" value="Thiolase_acyl_enz_int_AS"/>
</dbReference>
<evidence type="ECO:0000256" key="5">
    <source>
        <dbReference type="ARBA" id="ARBA00030755"/>
    </source>
</evidence>
<organism evidence="11 12">
    <name type="scientific">Pseudoglutamicibacter cumminsii</name>
    <dbReference type="NCBI Taxonomy" id="156979"/>
    <lineage>
        <taxon>Bacteria</taxon>
        <taxon>Bacillati</taxon>
        <taxon>Actinomycetota</taxon>
        <taxon>Actinomycetes</taxon>
        <taxon>Micrococcales</taxon>
        <taxon>Micrococcaceae</taxon>
        <taxon>Pseudoglutamicibacter</taxon>
    </lineage>
</organism>
<dbReference type="PIRSF" id="PIRSF000429">
    <property type="entry name" value="Ac-CoA_Ac_transf"/>
    <property type="match status" value="1"/>
</dbReference>
<dbReference type="PROSITE" id="PS00737">
    <property type="entry name" value="THIOLASE_2"/>
    <property type="match status" value="1"/>
</dbReference>
<dbReference type="Gene3D" id="3.40.47.10">
    <property type="match status" value="1"/>
</dbReference>
<feature type="domain" description="Thiolase N-terminal" evidence="9">
    <location>
        <begin position="22"/>
        <end position="278"/>
    </location>
</feature>
<feature type="active site" description="Proton acceptor" evidence="7">
    <location>
        <position position="395"/>
    </location>
</feature>
<keyword evidence="4 8" id="KW-0012">Acyltransferase</keyword>
<accession>A0AAP4C8I6</accession>
<comment type="caution">
    <text evidence="11">The sequence shown here is derived from an EMBL/GenBank/DDBJ whole genome shotgun (WGS) entry which is preliminary data.</text>
</comment>
<dbReference type="InterPro" id="IPR020616">
    <property type="entry name" value="Thiolase_N"/>
</dbReference>
<evidence type="ECO:0000256" key="6">
    <source>
        <dbReference type="ARBA" id="ARBA00040529"/>
    </source>
</evidence>
<evidence type="ECO:0000256" key="7">
    <source>
        <dbReference type="PIRSR" id="PIRSR000429-1"/>
    </source>
</evidence>
<dbReference type="PROSITE" id="PS00099">
    <property type="entry name" value="THIOLASE_3"/>
    <property type="match status" value="1"/>
</dbReference>
<evidence type="ECO:0000256" key="2">
    <source>
        <dbReference type="ARBA" id="ARBA00012705"/>
    </source>
</evidence>
<proteinExistence type="inferred from homology"/>
<dbReference type="Pfam" id="PF02803">
    <property type="entry name" value="Thiolase_C"/>
    <property type="match status" value="1"/>
</dbReference>
<dbReference type="CDD" id="cd00751">
    <property type="entry name" value="thiolase"/>
    <property type="match status" value="1"/>
</dbReference>
<dbReference type="PANTHER" id="PTHR18919">
    <property type="entry name" value="ACETYL-COA C-ACYLTRANSFERASE"/>
    <property type="match status" value="1"/>
</dbReference>
<evidence type="ECO:0000256" key="3">
    <source>
        <dbReference type="ARBA" id="ARBA00022679"/>
    </source>
</evidence>
<dbReference type="InterPro" id="IPR002155">
    <property type="entry name" value="Thiolase"/>
</dbReference>
<dbReference type="PANTHER" id="PTHR18919:SF107">
    <property type="entry name" value="ACETYL-COA ACETYLTRANSFERASE, CYTOSOLIC"/>
    <property type="match status" value="1"/>
</dbReference>
<evidence type="ECO:0000256" key="1">
    <source>
        <dbReference type="ARBA" id="ARBA00010982"/>
    </source>
</evidence>
<dbReference type="RefSeq" id="WP_260076503.1">
    <property type="nucleotide sequence ID" value="NZ_JALXKR010000005.1"/>
</dbReference>
<keyword evidence="3 8" id="KW-0808">Transferase</keyword>
<gene>
    <name evidence="11" type="ORF">QP116_05470</name>
</gene>
<dbReference type="InterPro" id="IPR020617">
    <property type="entry name" value="Thiolase_C"/>
</dbReference>
<dbReference type="InterPro" id="IPR016039">
    <property type="entry name" value="Thiolase-like"/>
</dbReference>
<dbReference type="EC" id="2.3.1.9" evidence="2"/>
<feature type="domain" description="Thiolase C-terminal" evidence="10">
    <location>
        <begin position="287"/>
        <end position="407"/>
    </location>
</feature>
<dbReference type="EMBL" id="JASODW010000005">
    <property type="protein sequence ID" value="MDK6275183.1"/>
    <property type="molecule type" value="Genomic_DNA"/>
</dbReference>
<dbReference type="PROSITE" id="PS00098">
    <property type="entry name" value="THIOLASE_1"/>
    <property type="match status" value="1"/>
</dbReference>
<sequence>MSSAQRPNGWQGMTALNGRDAVIIGAARTPFARLLGGLKDFSAAALGGHAIKAALERAGIDAQNVEAVVMGQAVQAGCGQNPARQAALRVPGLPVSAHAETVNKVCLSGLSAVIHAARLVRLGEADVVVAGGMESMTNAPHLLPGSRGGWKYGDITAVDSLAHDGLTDAADQISMGSLTDAGNDALGISREDQDACAAASHQRAASSRDRLQREIASVEWTDRRGRQHAVTTDEGVREDTTADTLAALKPAFSKEGTITAGNSSPLSDGAAAVVVVSRTWAEQHGANILATIGSAGQVAGPDNSLHSQPARAIAEALERSGMESSELDVVEINEAFASVSVQSHKELGLAPGTANAWGGAIALGHPLGASGARLVVTACYQLEERGGGTAAVALCGGGGQGDALLLHR</sequence>
<dbReference type="NCBIfam" id="TIGR01930">
    <property type="entry name" value="AcCoA-C-Actrans"/>
    <property type="match status" value="1"/>
</dbReference>
<evidence type="ECO:0000256" key="4">
    <source>
        <dbReference type="ARBA" id="ARBA00023315"/>
    </source>
</evidence>
<evidence type="ECO:0000313" key="11">
    <source>
        <dbReference type="EMBL" id="MDK6275183.1"/>
    </source>
</evidence>
<comment type="similarity">
    <text evidence="1 8">Belongs to the thiolase-like superfamily. Thiolase family.</text>
</comment>
<dbReference type="GO" id="GO:0003985">
    <property type="term" value="F:acetyl-CoA C-acetyltransferase activity"/>
    <property type="evidence" value="ECO:0007669"/>
    <property type="project" value="UniProtKB-EC"/>
</dbReference>
<dbReference type="AlphaFoldDB" id="A0AAP4C8I6"/>
<evidence type="ECO:0000313" key="12">
    <source>
        <dbReference type="Proteomes" id="UP001240483"/>
    </source>
</evidence>
<protein>
    <recommendedName>
        <fullName evidence="6">Probable acetyl-CoA acetyltransferase</fullName>
        <ecNumber evidence="2">2.3.1.9</ecNumber>
    </recommendedName>
    <alternativeName>
        <fullName evidence="5">Acetoacetyl-CoA thiolase</fullName>
    </alternativeName>
</protein>
<reference evidence="11" key="1">
    <citation type="submission" date="2023-05" db="EMBL/GenBank/DDBJ databases">
        <title>Cataloging the Phylogenetic Diversity of Human Bladder Bacteria.</title>
        <authorList>
            <person name="Du J."/>
        </authorList>
    </citation>
    <scope>NUCLEOTIDE SEQUENCE</scope>
    <source>
        <strain evidence="11">UMB9978</strain>
    </source>
</reference>
<dbReference type="Proteomes" id="UP001240483">
    <property type="component" value="Unassembled WGS sequence"/>
</dbReference>